<comment type="caution">
    <text evidence="15">The sequence shown here is derived from an EMBL/GenBank/DDBJ whole genome shotgun (WGS) entry which is preliminary data.</text>
</comment>
<name>A0A853BH61_9ACTN</name>
<evidence type="ECO:0000256" key="9">
    <source>
        <dbReference type="RuleBase" id="RU000489"/>
    </source>
</evidence>
<evidence type="ECO:0000256" key="5">
    <source>
        <dbReference type="ARBA" id="ARBA00023024"/>
    </source>
</evidence>
<evidence type="ECO:0000256" key="1">
    <source>
        <dbReference type="ARBA" id="ARBA00000822"/>
    </source>
</evidence>
<dbReference type="Gene3D" id="2.60.40.290">
    <property type="match status" value="1"/>
</dbReference>
<dbReference type="SUPFAM" id="SSF54556">
    <property type="entry name" value="Chitinase insertion domain"/>
    <property type="match status" value="1"/>
</dbReference>
<feature type="domain" description="GH18" evidence="14">
    <location>
        <begin position="274"/>
        <end position="679"/>
    </location>
</feature>
<evidence type="ECO:0000256" key="11">
    <source>
        <dbReference type="SAM" id="SignalP"/>
    </source>
</evidence>
<keyword evidence="5" id="KW-0146">Chitin degradation</keyword>
<dbReference type="PANTHER" id="PTHR11177:SF317">
    <property type="entry name" value="CHITINASE 12-RELATED"/>
    <property type="match status" value="1"/>
</dbReference>
<dbReference type="PROSITE" id="PS51910">
    <property type="entry name" value="GH18_2"/>
    <property type="match status" value="1"/>
</dbReference>
<feature type="chain" id="PRO_5039171417" description="chitinase" evidence="11">
    <location>
        <begin position="50"/>
        <end position="679"/>
    </location>
</feature>
<gene>
    <name evidence="15" type="ORF">HNR12_000352</name>
</gene>
<evidence type="ECO:0000256" key="3">
    <source>
        <dbReference type="ARBA" id="ARBA00012729"/>
    </source>
</evidence>
<evidence type="ECO:0000256" key="10">
    <source>
        <dbReference type="SAM" id="MobiDB-lite"/>
    </source>
</evidence>
<dbReference type="InterPro" id="IPR013783">
    <property type="entry name" value="Ig-like_fold"/>
</dbReference>
<dbReference type="SUPFAM" id="SSF49265">
    <property type="entry name" value="Fibronectin type III"/>
    <property type="match status" value="1"/>
</dbReference>
<feature type="region of interest" description="Disordered" evidence="10">
    <location>
        <begin position="160"/>
        <end position="181"/>
    </location>
</feature>
<dbReference type="SMART" id="SM00060">
    <property type="entry name" value="FN3"/>
    <property type="match status" value="1"/>
</dbReference>
<dbReference type="InterPro" id="IPR029070">
    <property type="entry name" value="Chitinase_insertion_sf"/>
</dbReference>
<dbReference type="Gene3D" id="3.10.50.10">
    <property type="match status" value="1"/>
</dbReference>
<dbReference type="InterPro" id="IPR050314">
    <property type="entry name" value="Glycosyl_Hydrlase_18"/>
</dbReference>
<dbReference type="InterPro" id="IPR003961">
    <property type="entry name" value="FN3_dom"/>
</dbReference>
<dbReference type="Proteomes" id="UP000575985">
    <property type="component" value="Unassembled WGS sequence"/>
</dbReference>
<organism evidence="15 16">
    <name type="scientific">Streptomonospora nanhaiensis</name>
    <dbReference type="NCBI Taxonomy" id="1323731"/>
    <lineage>
        <taxon>Bacteria</taxon>
        <taxon>Bacillati</taxon>
        <taxon>Actinomycetota</taxon>
        <taxon>Actinomycetes</taxon>
        <taxon>Streptosporangiales</taxon>
        <taxon>Nocardiopsidaceae</taxon>
        <taxon>Streptomonospora</taxon>
    </lineage>
</organism>
<evidence type="ECO:0000256" key="2">
    <source>
        <dbReference type="ARBA" id="ARBA00009121"/>
    </source>
</evidence>
<dbReference type="Gene3D" id="2.60.40.10">
    <property type="entry name" value="Immunoglobulins"/>
    <property type="match status" value="1"/>
</dbReference>
<accession>A0A853BH61</accession>
<keyword evidence="6" id="KW-0119">Carbohydrate metabolism</keyword>
<dbReference type="PROSITE" id="PS50853">
    <property type="entry name" value="FN3"/>
    <property type="match status" value="1"/>
</dbReference>
<dbReference type="PROSITE" id="PS01095">
    <property type="entry name" value="GH18_1"/>
    <property type="match status" value="1"/>
</dbReference>
<dbReference type="InterPro" id="IPR001579">
    <property type="entry name" value="Glyco_hydro_18_chit_AS"/>
</dbReference>
<dbReference type="GO" id="GO:0008843">
    <property type="term" value="F:endochitinase activity"/>
    <property type="evidence" value="ECO:0007669"/>
    <property type="project" value="UniProtKB-EC"/>
</dbReference>
<keyword evidence="11" id="KW-0732">Signal</keyword>
<protein>
    <recommendedName>
        <fullName evidence="3">chitinase</fullName>
        <ecNumber evidence="3">3.2.1.14</ecNumber>
    </recommendedName>
</protein>
<keyword evidence="7 9" id="KW-0326">Glycosidase</keyword>
<sequence length="679" mass="71676">MRSPLRLFARSPRKSARTFDRRFPRSPRTTARLSAAALALAMAATSLLAASTAPAAAAPGQVTVVYTQGQSWETGYSGQFTIINETSSALEDWTIRFTLPEGTAVSSLWNASLSRSGGTYTVTPPSWGAAVPAGGSYGIGFNGSFSAGPTDTEPLTCTLNGDPCTGGGSEEDTEAPTAPSGLRVSATTATSLTLAWSAARDNVGVAGYEVLRGGEVVASTTGGATSATVGGLEPDTEYTFAVRAYDAAGNRSAAGGPVTARTDQDGGGPGPGGDRRVGYFTQWGIYGRDYLVQDVDTSGSAEKLTHINYAFANVSADGQCFMANQPGQGDAYADYGRAFAAADSVDGQGDTWDQPLRGNFNQLRELKEKHPGLRVLISLGGWTWSRNLSDAALTAESRERLVRSCVDMYLRGNLPVIDGAGGTGAAAGVFDGVDLDWEWPGSEGHPDNTYRPEDKQNFTALVQEFREQLDALGAENGREYELTAFMAADPAKVEAGYEVGPLMEDFDFVTLQGYDFHGAWESTTNHQSNLTPVAGDPGPRTYSMAETLAAYTDRGADPADLVMGVPFYSRGWTGVPGGPNGDGLFQSSTGPAPGPFEAGIDDYKNIKNLTGYTLHRDDAAGTAWLYNGTTFWTYDDPTAMRQKVEWAQDQGLGGIMAWSLDGDDAQGSLMTAIDSALDD</sequence>
<dbReference type="InterPro" id="IPR012291">
    <property type="entry name" value="CBM2_carb-bd_dom_sf"/>
</dbReference>
<evidence type="ECO:0000313" key="16">
    <source>
        <dbReference type="Proteomes" id="UP000575985"/>
    </source>
</evidence>
<evidence type="ECO:0000256" key="8">
    <source>
        <dbReference type="ARBA" id="ARBA00023326"/>
    </source>
</evidence>
<feature type="signal peptide" evidence="11">
    <location>
        <begin position="1"/>
        <end position="49"/>
    </location>
</feature>
<evidence type="ECO:0000313" key="15">
    <source>
        <dbReference type="EMBL" id="NYI94075.1"/>
    </source>
</evidence>
<feature type="domain" description="CBM2" evidence="13">
    <location>
        <begin position="55"/>
        <end position="167"/>
    </location>
</feature>
<dbReference type="GO" id="GO:0008061">
    <property type="term" value="F:chitin binding"/>
    <property type="evidence" value="ECO:0007669"/>
    <property type="project" value="InterPro"/>
</dbReference>
<dbReference type="EMBL" id="JACCFO010000001">
    <property type="protein sequence ID" value="NYI94075.1"/>
    <property type="molecule type" value="Genomic_DNA"/>
</dbReference>
<comment type="similarity">
    <text evidence="2">Belongs to the glycosyl hydrolase 18 family. Chitinase class II subfamily.</text>
</comment>
<dbReference type="Pfam" id="PF00553">
    <property type="entry name" value="CBM_2"/>
    <property type="match status" value="1"/>
</dbReference>
<dbReference type="InterPro" id="IPR017853">
    <property type="entry name" value="GH"/>
</dbReference>
<dbReference type="SUPFAM" id="SSF51445">
    <property type="entry name" value="(Trans)glycosidases"/>
    <property type="match status" value="1"/>
</dbReference>
<dbReference type="PROSITE" id="PS51173">
    <property type="entry name" value="CBM2"/>
    <property type="match status" value="1"/>
</dbReference>
<dbReference type="SUPFAM" id="SSF49384">
    <property type="entry name" value="Carbohydrate-binding domain"/>
    <property type="match status" value="1"/>
</dbReference>
<feature type="domain" description="Fibronectin type-III" evidence="12">
    <location>
        <begin position="178"/>
        <end position="265"/>
    </location>
</feature>
<reference evidence="15 16" key="1">
    <citation type="submission" date="2020-07" db="EMBL/GenBank/DDBJ databases">
        <title>Sequencing the genomes of 1000 actinobacteria strains.</title>
        <authorList>
            <person name="Klenk H.-P."/>
        </authorList>
    </citation>
    <scope>NUCLEOTIDE SEQUENCE [LARGE SCALE GENOMIC DNA]</scope>
    <source>
        <strain evidence="15 16">DSM 45927</strain>
    </source>
</reference>
<dbReference type="Pfam" id="PF00704">
    <property type="entry name" value="Glyco_hydro_18"/>
    <property type="match status" value="1"/>
</dbReference>
<dbReference type="EC" id="3.2.1.14" evidence="3"/>
<dbReference type="InterPro" id="IPR008965">
    <property type="entry name" value="CBM2/CBM3_carb-bd_dom_sf"/>
</dbReference>
<dbReference type="SMART" id="SM00636">
    <property type="entry name" value="Glyco_18"/>
    <property type="match status" value="1"/>
</dbReference>
<comment type="catalytic activity">
    <reaction evidence="1">
        <text>Random endo-hydrolysis of N-acetyl-beta-D-glucosaminide (1-&gt;4)-beta-linkages in chitin and chitodextrins.</text>
        <dbReference type="EC" id="3.2.1.14"/>
    </reaction>
</comment>
<evidence type="ECO:0000259" key="13">
    <source>
        <dbReference type="PROSITE" id="PS51173"/>
    </source>
</evidence>
<dbReference type="PANTHER" id="PTHR11177">
    <property type="entry name" value="CHITINASE"/>
    <property type="match status" value="1"/>
</dbReference>
<dbReference type="InterPro" id="IPR036116">
    <property type="entry name" value="FN3_sf"/>
</dbReference>
<evidence type="ECO:0000259" key="14">
    <source>
        <dbReference type="PROSITE" id="PS51910"/>
    </source>
</evidence>
<dbReference type="InterPro" id="IPR001919">
    <property type="entry name" value="CBD2"/>
</dbReference>
<dbReference type="Gene3D" id="3.20.20.80">
    <property type="entry name" value="Glycosidases"/>
    <property type="match status" value="1"/>
</dbReference>
<dbReference type="CDD" id="cd00063">
    <property type="entry name" value="FN3"/>
    <property type="match status" value="1"/>
</dbReference>
<evidence type="ECO:0000256" key="6">
    <source>
        <dbReference type="ARBA" id="ARBA00023277"/>
    </source>
</evidence>
<dbReference type="SMART" id="SM00637">
    <property type="entry name" value="CBD_II"/>
    <property type="match status" value="1"/>
</dbReference>
<dbReference type="GO" id="GO:0030247">
    <property type="term" value="F:polysaccharide binding"/>
    <property type="evidence" value="ECO:0007669"/>
    <property type="project" value="UniProtKB-UniRule"/>
</dbReference>
<keyword evidence="16" id="KW-1185">Reference proteome</keyword>
<feature type="region of interest" description="Disordered" evidence="10">
    <location>
        <begin position="250"/>
        <end position="275"/>
    </location>
</feature>
<dbReference type="CDD" id="cd06548">
    <property type="entry name" value="GH18_chitinase"/>
    <property type="match status" value="1"/>
</dbReference>
<evidence type="ECO:0000256" key="7">
    <source>
        <dbReference type="ARBA" id="ARBA00023295"/>
    </source>
</evidence>
<proteinExistence type="inferred from homology"/>
<dbReference type="AlphaFoldDB" id="A0A853BH61"/>
<dbReference type="InterPro" id="IPR011583">
    <property type="entry name" value="Chitinase_II/V-like_cat"/>
</dbReference>
<evidence type="ECO:0000259" key="12">
    <source>
        <dbReference type="PROSITE" id="PS50853"/>
    </source>
</evidence>
<keyword evidence="4 9" id="KW-0378">Hydrolase</keyword>
<dbReference type="GO" id="GO:0006032">
    <property type="term" value="P:chitin catabolic process"/>
    <property type="evidence" value="ECO:0007669"/>
    <property type="project" value="UniProtKB-KW"/>
</dbReference>
<evidence type="ECO:0000256" key="4">
    <source>
        <dbReference type="ARBA" id="ARBA00022801"/>
    </source>
</evidence>
<dbReference type="InterPro" id="IPR001223">
    <property type="entry name" value="Glyco_hydro18_cat"/>
</dbReference>
<dbReference type="Pfam" id="PF00041">
    <property type="entry name" value="fn3"/>
    <property type="match status" value="1"/>
</dbReference>
<keyword evidence="8" id="KW-0624">Polysaccharide degradation</keyword>
<dbReference type="GO" id="GO:0000272">
    <property type="term" value="P:polysaccharide catabolic process"/>
    <property type="evidence" value="ECO:0007669"/>
    <property type="project" value="UniProtKB-KW"/>
</dbReference>